<proteinExistence type="predicted"/>
<accession>A0A3D4V782</accession>
<evidence type="ECO:0008006" key="3">
    <source>
        <dbReference type="Google" id="ProtNLM"/>
    </source>
</evidence>
<dbReference type="InterPro" id="IPR011004">
    <property type="entry name" value="Trimer_LpxA-like_sf"/>
</dbReference>
<sequence length="348" mass="36941">MGSPTMMFFLLLLTMLAWMAIPLIPAFMELMRPRDAAPLDAVGNDAGNLTYFAESFTARATREGLLGTMVPPRLSDGTTVRTHSVGQPLPAQRKAFEEFIVLMDSEPLPEGTELASECLARLTVRGSARVTYRALLGQRDVYLGPQSVVQRWVHARGRLEVADNSRLWGRATAERQIVLGTNVAFDRLESDVIRVTDVETAEAPVLPTGAYERFVPKKARELGPAYWRVEGGVSIPAGSVLIGSLIATGSIVVNDGARITGSIKAHGEVIVRNGAVVVGSVAARDRVTIERGARVSGPIISETAVVVEAAVVGGSGKRTTVTAPIVRLLPGATVYGAVMAAADGLTVS</sequence>
<name>A0A3D4V782_9BACT</name>
<dbReference type="OMA" id="RMHADDA"/>
<evidence type="ECO:0000313" key="2">
    <source>
        <dbReference type="Proteomes" id="UP000264071"/>
    </source>
</evidence>
<reference evidence="1 2" key="1">
    <citation type="journal article" date="2018" name="Nat. Biotechnol.">
        <title>A standardized bacterial taxonomy based on genome phylogeny substantially revises the tree of life.</title>
        <authorList>
            <person name="Parks D.H."/>
            <person name="Chuvochina M."/>
            <person name="Waite D.W."/>
            <person name="Rinke C."/>
            <person name="Skarshewski A."/>
            <person name="Chaumeil P.A."/>
            <person name="Hugenholtz P."/>
        </authorList>
    </citation>
    <scope>NUCLEOTIDE SEQUENCE [LARGE SCALE GENOMIC DNA]</scope>
    <source>
        <strain evidence="1">UBA8844</strain>
    </source>
</reference>
<organism evidence="1 2">
    <name type="scientific">Gemmatimonas aurantiaca</name>
    <dbReference type="NCBI Taxonomy" id="173480"/>
    <lineage>
        <taxon>Bacteria</taxon>
        <taxon>Pseudomonadati</taxon>
        <taxon>Gemmatimonadota</taxon>
        <taxon>Gemmatimonadia</taxon>
        <taxon>Gemmatimonadales</taxon>
        <taxon>Gemmatimonadaceae</taxon>
        <taxon>Gemmatimonas</taxon>
    </lineage>
</organism>
<comment type="caution">
    <text evidence="1">The sequence shown here is derived from an EMBL/GenBank/DDBJ whole genome shotgun (WGS) entry which is preliminary data.</text>
</comment>
<gene>
    <name evidence="1" type="ORF">DGD08_05665</name>
</gene>
<dbReference type="Proteomes" id="UP000264071">
    <property type="component" value="Unassembled WGS sequence"/>
</dbReference>
<dbReference type="EMBL" id="DPIY01000006">
    <property type="protein sequence ID" value="HCT56684.1"/>
    <property type="molecule type" value="Genomic_DNA"/>
</dbReference>
<protein>
    <recommendedName>
        <fullName evidence="3">Polymer-forming cytoskeletal protein</fullName>
    </recommendedName>
</protein>
<evidence type="ECO:0000313" key="1">
    <source>
        <dbReference type="EMBL" id="HCT56684.1"/>
    </source>
</evidence>
<dbReference type="SUPFAM" id="SSF51161">
    <property type="entry name" value="Trimeric LpxA-like enzymes"/>
    <property type="match status" value="1"/>
</dbReference>
<dbReference type="Gene3D" id="2.160.10.10">
    <property type="entry name" value="Hexapeptide repeat proteins"/>
    <property type="match status" value="1"/>
</dbReference>
<dbReference type="AlphaFoldDB" id="A0A3D4V782"/>